<dbReference type="InterPro" id="IPR001128">
    <property type="entry name" value="Cyt_P450"/>
</dbReference>
<dbReference type="PANTHER" id="PTHR24305:SF166">
    <property type="entry name" value="CYTOCHROME P450 12A4, MITOCHONDRIAL-RELATED"/>
    <property type="match status" value="1"/>
</dbReference>
<evidence type="ECO:0000313" key="10">
    <source>
        <dbReference type="EMBL" id="EKM59788.1"/>
    </source>
</evidence>
<dbReference type="RefSeq" id="XP_007392344.1">
    <property type="nucleotide sequence ID" value="XM_007392282.1"/>
</dbReference>
<comment type="cofactor">
    <cofactor evidence="1 9">
        <name>heme</name>
        <dbReference type="ChEBI" id="CHEBI:30413"/>
    </cofactor>
</comment>
<dbReference type="InterPro" id="IPR002401">
    <property type="entry name" value="Cyt_P450_E_grp-I"/>
</dbReference>
<dbReference type="STRING" id="650164.K5W782"/>
<dbReference type="Pfam" id="PF00067">
    <property type="entry name" value="p450"/>
    <property type="match status" value="1"/>
</dbReference>
<dbReference type="GO" id="GO:0016705">
    <property type="term" value="F:oxidoreductase activity, acting on paired donors, with incorporation or reduction of molecular oxygen"/>
    <property type="evidence" value="ECO:0007669"/>
    <property type="project" value="InterPro"/>
</dbReference>
<proteinExistence type="inferred from homology"/>
<evidence type="ECO:0000256" key="5">
    <source>
        <dbReference type="ARBA" id="ARBA00022723"/>
    </source>
</evidence>
<protein>
    <recommendedName>
        <fullName evidence="12">Cytochrome P450</fullName>
    </recommendedName>
</protein>
<dbReference type="PANTHER" id="PTHR24305">
    <property type="entry name" value="CYTOCHROME P450"/>
    <property type="match status" value="1"/>
</dbReference>
<dbReference type="InterPro" id="IPR050121">
    <property type="entry name" value="Cytochrome_P450_monoxygenase"/>
</dbReference>
<dbReference type="GO" id="GO:0020037">
    <property type="term" value="F:heme binding"/>
    <property type="evidence" value="ECO:0007669"/>
    <property type="project" value="InterPro"/>
</dbReference>
<dbReference type="HOGENOM" id="CLU_001570_5_11_1"/>
<reference evidence="10 11" key="1">
    <citation type="journal article" date="2012" name="BMC Genomics">
        <title>Comparative genomics of the white-rot fungi, Phanerochaete carnosa and P. chrysosporium, to elucidate the genetic basis of the distinct wood types they colonize.</title>
        <authorList>
            <person name="Suzuki H."/>
            <person name="MacDonald J."/>
            <person name="Syed K."/>
            <person name="Salamov A."/>
            <person name="Hori C."/>
            <person name="Aerts A."/>
            <person name="Henrissat B."/>
            <person name="Wiebenga A."/>
            <person name="vanKuyk P.A."/>
            <person name="Barry K."/>
            <person name="Lindquist E."/>
            <person name="LaButti K."/>
            <person name="Lapidus A."/>
            <person name="Lucas S."/>
            <person name="Coutinho P."/>
            <person name="Gong Y."/>
            <person name="Samejima M."/>
            <person name="Mahadevan R."/>
            <person name="Abou-Zaid M."/>
            <person name="de Vries R.P."/>
            <person name="Igarashi K."/>
            <person name="Yadav J.S."/>
            <person name="Grigoriev I.V."/>
            <person name="Master E.R."/>
        </authorList>
    </citation>
    <scope>NUCLEOTIDE SEQUENCE [LARGE SCALE GENOMIC DNA]</scope>
    <source>
        <strain evidence="10 11">HHB-10118-sp</strain>
    </source>
</reference>
<gene>
    <name evidence="10" type="ORF">PHACADRAFT_250518</name>
</gene>
<evidence type="ECO:0000256" key="4">
    <source>
        <dbReference type="ARBA" id="ARBA00022617"/>
    </source>
</evidence>
<evidence type="ECO:0000256" key="2">
    <source>
        <dbReference type="ARBA" id="ARBA00005179"/>
    </source>
</evidence>
<keyword evidence="4 9" id="KW-0349">Heme</keyword>
<sequence>MRRIGLRLIAEKKAAIVAETAATEKGRGVERKDITERDLLTLLIRANMATDIPESQRLTDDEVLAQVPTFIVAGHETTSTATTWALFALAQRPHVQRKLRAELLGVPTDGPTMDALNALPYLDAVVRETFRHHAPVPMSLREAVQDDVIPVGTPYTDKHGRVRETVEVRRGDLVCLPILALNRRCDIWGDDAHEFRPERWEDVPEAAASVPGVWGNLLTFLGGPRACIGYRFSVVECVPAAVFLSLPRQVCSELLGRTKALLFALVRAFEFELAVPAEDVKKQSRIVTRPVVTGPDGRAKASLPLIIRPYRA</sequence>
<dbReference type="Proteomes" id="UP000008370">
    <property type="component" value="Unassembled WGS sequence"/>
</dbReference>
<dbReference type="GO" id="GO:0004497">
    <property type="term" value="F:monooxygenase activity"/>
    <property type="evidence" value="ECO:0007669"/>
    <property type="project" value="UniProtKB-KW"/>
</dbReference>
<evidence type="ECO:0000256" key="8">
    <source>
        <dbReference type="ARBA" id="ARBA00023033"/>
    </source>
</evidence>
<dbReference type="GO" id="GO:0005506">
    <property type="term" value="F:iron ion binding"/>
    <property type="evidence" value="ECO:0007669"/>
    <property type="project" value="InterPro"/>
</dbReference>
<keyword evidence="11" id="KW-1185">Reference proteome</keyword>
<evidence type="ECO:0000256" key="7">
    <source>
        <dbReference type="ARBA" id="ARBA00023004"/>
    </source>
</evidence>
<evidence type="ECO:0000313" key="11">
    <source>
        <dbReference type="Proteomes" id="UP000008370"/>
    </source>
</evidence>
<dbReference type="KEGG" id="pco:PHACADRAFT_250518"/>
<comment type="pathway">
    <text evidence="2">Secondary metabolite biosynthesis.</text>
</comment>
<dbReference type="Gene3D" id="1.10.630.10">
    <property type="entry name" value="Cytochrome P450"/>
    <property type="match status" value="1"/>
</dbReference>
<evidence type="ECO:0008006" key="12">
    <source>
        <dbReference type="Google" id="ProtNLM"/>
    </source>
</evidence>
<feature type="binding site" description="axial binding residue" evidence="9">
    <location>
        <position position="227"/>
    </location>
    <ligand>
        <name>heme</name>
        <dbReference type="ChEBI" id="CHEBI:30413"/>
    </ligand>
    <ligandPart>
        <name>Fe</name>
        <dbReference type="ChEBI" id="CHEBI:18248"/>
    </ligandPart>
</feature>
<dbReference type="OrthoDB" id="1470350at2759"/>
<keyword evidence="6" id="KW-0560">Oxidoreductase</keyword>
<accession>K5W782</accession>
<name>K5W782_PHACS</name>
<evidence type="ECO:0000256" key="9">
    <source>
        <dbReference type="PIRSR" id="PIRSR602401-1"/>
    </source>
</evidence>
<dbReference type="AlphaFoldDB" id="K5W782"/>
<comment type="similarity">
    <text evidence="3">Belongs to the cytochrome P450 family.</text>
</comment>
<dbReference type="PRINTS" id="PR00463">
    <property type="entry name" value="EP450I"/>
</dbReference>
<evidence type="ECO:0000256" key="6">
    <source>
        <dbReference type="ARBA" id="ARBA00023002"/>
    </source>
</evidence>
<dbReference type="SUPFAM" id="SSF48264">
    <property type="entry name" value="Cytochrome P450"/>
    <property type="match status" value="1"/>
</dbReference>
<evidence type="ECO:0000256" key="1">
    <source>
        <dbReference type="ARBA" id="ARBA00001971"/>
    </source>
</evidence>
<dbReference type="EMBL" id="JH930469">
    <property type="protein sequence ID" value="EKM59788.1"/>
    <property type="molecule type" value="Genomic_DNA"/>
</dbReference>
<dbReference type="InParanoid" id="K5W782"/>
<keyword evidence="8" id="KW-0503">Monooxygenase</keyword>
<organism evidence="10 11">
    <name type="scientific">Phanerochaete carnosa (strain HHB-10118-sp)</name>
    <name type="common">White-rot fungus</name>
    <name type="synonym">Peniophora carnosa</name>
    <dbReference type="NCBI Taxonomy" id="650164"/>
    <lineage>
        <taxon>Eukaryota</taxon>
        <taxon>Fungi</taxon>
        <taxon>Dikarya</taxon>
        <taxon>Basidiomycota</taxon>
        <taxon>Agaricomycotina</taxon>
        <taxon>Agaricomycetes</taxon>
        <taxon>Polyporales</taxon>
        <taxon>Phanerochaetaceae</taxon>
        <taxon>Phanerochaete</taxon>
    </lineage>
</organism>
<evidence type="ECO:0000256" key="3">
    <source>
        <dbReference type="ARBA" id="ARBA00010617"/>
    </source>
</evidence>
<keyword evidence="7 9" id="KW-0408">Iron</keyword>
<dbReference type="InterPro" id="IPR036396">
    <property type="entry name" value="Cyt_P450_sf"/>
</dbReference>
<dbReference type="PRINTS" id="PR00385">
    <property type="entry name" value="P450"/>
</dbReference>
<keyword evidence="5 9" id="KW-0479">Metal-binding</keyword>
<dbReference type="GeneID" id="18914941"/>